<keyword evidence="9" id="KW-0472">Membrane</keyword>
<evidence type="ECO:0000256" key="8">
    <source>
        <dbReference type="ARBA" id="ARBA00023065"/>
    </source>
</evidence>
<dbReference type="GO" id="GO:0016887">
    <property type="term" value="F:ATP hydrolysis activity"/>
    <property type="evidence" value="ECO:0007669"/>
    <property type="project" value="InterPro"/>
</dbReference>
<name>A0A1G8DR28_9FLAO</name>
<dbReference type="PANTHER" id="PTHR42771">
    <property type="entry name" value="IRON(3+)-HYDROXAMATE IMPORT ATP-BINDING PROTEIN FHUC"/>
    <property type="match status" value="1"/>
</dbReference>
<keyword evidence="3" id="KW-1003">Cell membrane</keyword>
<dbReference type="PROSITE" id="PS50893">
    <property type="entry name" value="ABC_TRANSPORTER_2"/>
    <property type="match status" value="1"/>
</dbReference>
<keyword evidence="7" id="KW-0408">Iron</keyword>
<dbReference type="FunFam" id="3.40.50.300:FF:000134">
    <property type="entry name" value="Iron-enterobactin ABC transporter ATP-binding protein"/>
    <property type="match status" value="1"/>
</dbReference>
<dbReference type="PANTHER" id="PTHR42771:SF12">
    <property type="entry name" value="FE(3+) DICITRATE TRANSPORT ATP-BINDING PROTEIN FECE-RELATED"/>
    <property type="match status" value="1"/>
</dbReference>
<evidence type="ECO:0000313" key="12">
    <source>
        <dbReference type="Proteomes" id="UP000243588"/>
    </source>
</evidence>
<dbReference type="Pfam" id="PF00005">
    <property type="entry name" value="ABC_tran"/>
    <property type="match status" value="1"/>
</dbReference>
<dbReference type="InterPro" id="IPR003439">
    <property type="entry name" value="ABC_transporter-like_ATP-bd"/>
</dbReference>
<evidence type="ECO:0000256" key="9">
    <source>
        <dbReference type="ARBA" id="ARBA00023136"/>
    </source>
</evidence>
<keyword evidence="12" id="KW-1185">Reference proteome</keyword>
<reference evidence="12" key="1">
    <citation type="submission" date="2016-10" db="EMBL/GenBank/DDBJ databases">
        <authorList>
            <person name="Varghese N."/>
            <person name="Submissions S."/>
        </authorList>
    </citation>
    <scope>NUCLEOTIDE SEQUENCE [LARGE SCALE GENOMIC DNA]</scope>
    <source>
        <strain evidence="12">DSM 23313</strain>
    </source>
</reference>
<gene>
    <name evidence="11" type="ORF">SAMN05421818_1086</name>
</gene>
<keyword evidence="2" id="KW-0813">Transport</keyword>
<dbReference type="InterPro" id="IPR027417">
    <property type="entry name" value="P-loop_NTPase"/>
</dbReference>
<keyword evidence="5" id="KW-0547">Nucleotide-binding</keyword>
<evidence type="ECO:0000256" key="5">
    <source>
        <dbReference type="ARBA" id="ARBA00022741"/>
    </source>
</evidence>
<dbReference type="Gene3D" id="3.40.50.300">
    <property type="entry name" value="P-loop containing nucleotide triphosphate hydrolases"/>
    <property type="match status" value="1"/>
</dbReference>
<dbReference type="InterPro" id="IPR003593">
    <property type="entry name" value="AAA+_ATPase"/>
</dbReference>
<keyword evidence="8" id="KW-0406">Ion transport</keyword>
<evidence type="ECO:0000259" key="10">
    <source>
        <dbReference type="PROSITE" id="PS50893"/>
    </source>
</evidence>
<dbReference type="GO" id="GO:0005524">
    <property type="term" value="F:ATP binding"/>
    <property type="evidence" value="ECO:0007669"/>
    <property type="project" value="UniProtKB-KW"/>
</dbReference>
<dbReference type="RefSeq" id="WP_090407405.1">
    <property type="nucleotide sequence ID" value="NZ_FNDQ01000008.1"/>
</dbReference>
<evidence type="ECO:0000256" key="1">
    <source>
        <dbReference type="ARBA" id="ARBA00004202"/>
    </source>
</evidence>
<evidence type="ECO:0000256" key="4">
    <source>
        <dbReference type="ARBA" id="ARBA00022496"/>
    </source>
</evidence>
<dbReference type="GO" id="GO:0005886">
    <property type="term" value="C:plasma membrane"/>
    <property type="evidence" value="ECO:0007669"/>
    <property type="project" value="UniProtKB-SubCell"/>
</dbReference>
<accession>A0A1G8DR28</accession>
<dbReference type="AlphaFoldDB" id="A0A1G8DR28"/>
<dbReference type="SUPFAM" id="SSF52540">
    <property type="entry name" value="P-loop containing nucleoside triphosphate hydrolases"/>
    <property type="match status" value="1"/>
</dbReference>
<dbReference type="SMART" id="SM00382">
    <property type="entry name" value="AAA"/>
    <property type="match status" value="1"/>
</dbReference>
<evidence type="ECO:0000256" key="6">
    <source>
        <dbReference type="ARBA" id="ARBA00022840"/>
    </source>
</evidence>
<dbReference type="Proteomes" id="UP000243588">
    <property type="component" value="Unassembled WGS sequence"/>
</dbReference>
<proteinExistence type="predicted"/>
<keyword evidence="4" id="KW-0410">Iron transport</keyword>
<organism evidence="11 12">
    <name type="scientific">Myroides phaeus</name>
    <dbReference type="NCBI Taxonomy" id="702745"/>
    <lineage>
        <taxon>Bacteria</taxon>
        <taxon>Pseudomonadati</taxon>
        <taxon>Bacteroidota</taxon>
        <taxon>Flavobacteriia</taxon>
        <taxon>Flavobacteriales</taxon>
        <taxon>Flavobacteriaceae</taxon>
        <taxon>Myroides</taxon>
    </lineage>
</organism>
<evidence type="ECO:0000256" key="3">
    <source>
        <dbReference type="ARBA" id="ARBA00022475"/>
    </source>
</evidence>
<dbReference type="GO" id="GO:0006826">
    <property type="term" value="P:iron ion transport"/>
    <property type="evidence" value="ECO:0007669"/>
    <property type="project" value="UniProtKB-KW"/>
</dbReference>
<keyword evidence="6 11" id="KW-0067">ATP-binding</keyword>
<comment type="subcellular location">
    <subcellularLocation>
        <location evidence="1">Cell membrane</location>
        <topology evidence="1">Peripheral membrane protein</topology>
    </subcellularLocation>
</comment>
<evidence type="ECO:0000313" key="11">
    <source>
        <dbReference type="EMBL" id="SDH60001.1"/>
    </source>
</evidence>
<dbReference type="InterPro" id="IPR051535">
    <property type="entry name" value="Siderophore_ABC-ATPase"/>
</dbReference>
<protein>
    <submittedName>
        <fullName evidence="11">Iron complex transport system ATP-binding protein</fullName>
    </submittedName>
</protein>
<dbReference type="EMBL" id="FNDQ01000008">
    <property type="protein sequence ID" value="SDH60001.1"/>
    <property type="molecule type" value="Genomic_DNA"/>
</dbReference>
<sequence length="261" mass="29759">MYSPILQTNNLTIGYKHSKKGFVTVQKNVNIRLEKGKLISLVGINGIGKSTLLRTLSANQNSLDGRILLNDKNIQEYTKSDLAKIISVVLTERIPLSELTVQELIQIGRTPYLNHYSKLTEEDIYWVEQAIDLTGITDLKEKKIDQLSDGQLQRVLIARALAQNTPIIILDEPTNHLDLHHKVALFRLLKELAHKQNKAILFSCHDMDLAIQLSDEIIVLKQDYTTQGKTEALIETGVFDNFFEDENLVFDRPQKRFILNL</sequence>
<feature type="domain" description="ABC transporter" evidence="10">
    <location>
        <begin position="6"/>
        <end position="247"/>
    </location>
</feature>
<evidence type="ECO:0000256" key="2">
    <source>
        <dbReference type="ARBA" id="ARBA00022448"/>
    </source>
</evidence>
<dbReference type="CDD" id="cd03214">
    <property type="entry name" value="ABC_Iron-Siderophores_B12_Hemin"/>
    <property type="match status" value="1"/>
</dbReference>
<evidence type="ECO:0000256" key="7">
    <source>
        <dbReference type="ARBA" id="ARBA00023004"/>
    </source>
</evidence>
<dbReference type="STRING" id="702745.SAMN05421818_1086"/>